<dbReference type="Pfam" id="PF00534">
    <property type="entry name" value="Glycos_transf_1"/>
    <property type="match status" value="1"/>
</dbReference>
<evidence type="ECO:0000259" key="1">
    <source>
        <dbReference type="Pfam" id="PF00534"/>
    </source>
</evidence>
<gene>
    <name evidence="2" type="ORF">MACH21_19670</name>
</gene>
<proteinExistence type="predicted"/>
<name>A0AA48H6N8_9RHOB</name>
<dbReference type="CDD" id="cd03811">
    <property type="entry name" value="GT4_GT28_WabH-like"/>
    <property type="match status" value="1"/>
</dbReference>
<dbReference type="PANTHER" id="PTHR12526:SF630">
    <property type="entry name" value="GLYCOSYLTRANSFERASE"/>
    <property type="match status" value="1"/>
</dbReference>
<reference evidence="2 3" key="1">
    <citation type="submission" date="2023-01" db="EMBL/GenBank/DDBJ databases">
        <title>Complete genome sequence of Roseicyclus marinus strain Dej080120_10.</title>
        <authorList>
            <person name="Ueki S."/>
            <person name="Maruyama F."/>
        </authorList>
    </citation>
    <scope>NUCLEOTIDE SEQUENCE [LARGE SCALE GENOMIC DNA]</scope>
    <source>
        <strain evidence="2 3">Dej080120_10</strain>
    </source>
</reference>
<dbReference type="RefSeq" id="WP_338271609.1">
    <property type="nucleotide sequence ID" value="NZ_AP027266.1"/>
</dbReference>
<keyword evidence="3" id="KW-1185">Reference proteome</keyword>
<dbReference type="Proteomes" id="UP001337723">
    <property type="component" value="Chromosome"/>
</dbReference>
<accession>A0AA48H6N8</accession>
<keyword evidence="2" id="KW-0808">Transferase</keyword>
<protein>
    <submittedName>
        <fullName evidence="2">Glycosyl transferase</fullName>
    </submittedName>
</protein>
<dbReference type="Gene3D" id="3.40.50.2000">
    <property type="entry name" value="Glycogen Phosphorylase B"/>
    <property type="match status" value="2"/>
</dbReference>
<evidence type="ECO:0000313" key="2">
    <source>
        <dbReference type="EMBL" id="BDW85790.1"/>
    </source>
</evidence>
<dbReference type="SUPFAM" id="SSF53756">
    <property type="entry name" value="UDP-Glycosyltransferase/glycogen phosphorylase"/>
    <property type="match status" value="1"/>
</dbReference>
<dbReference type="KEGG" id="rmai:MACH21_19670"/>
<sequence length="343" mass="38146">MSAKRILHMHFGKDGGAERFFVNLVQAFGEAGMEQRFVTRPGRMWHAEIAELGPILESNYRRISPMSLLLTWRVRRMVRDWKPDVIMAWMSRSSRLVPDAPGAVKLTRLGDYPRHLKNFRNNDLIVANTPGIAQACRDLGWQKPVPVVSNFARQVEIKPVRRADHGTPEDAFVIAGSGRFVGRKGFDTLIRAAALVPGAWLWLAGAGEREAELRALAQELGIAERTKFFGWVEEPMHIVASADVYVMPSRHEPLGNVILEAWHAKVPVVSTRSEGPSWFATEGKDALLVEIDDAAGMAAAITRLREEAGLAARLVAGGAETLEAKFTKPQVIAQYMRIFDGEF</sequence>
<organism evidence="2 3">
    <name type="scientific">Roseicyclus marinus</name>
    <dbReference type="NCBI Taxonomy" id="2161673"/>
    <lineage>
        <taxon>Bacteria</taxon>
        <taxon>Pseudomonadati</taxon>
        <taxon>Pseudomonadota</taxon>
        <taxon>Alphaproteobacteria</taxon>
        <taxon>Rhodobacterales</taxon>
        <taxon>Roseobacteraceae</taxon>
        <taxon>Roseicyclus</taxon>
    </lineage>
</organism>
<evidence type="ECO:0000313" key="3">
    <source>
        <dbReference type="Proteomes" id="UP001337723"/>
    </source>
</evidence>
<dbReference type="GO" id="GO:0016757">
    <property type="term" value="F:glycosyltransferase activity"/>
    <property type="evidence" value="ECO:0007669"/>
    <property type="project" value="InterPro"/>
</dbReference>
<feature type="domain" description="Glycosyl transferase family 1" evidence="1">
    <location>
        <begin position="162"/>
        <end position="316"/>
    </location>
</feature>
<dbReference type="InterPro" id="IPR001296">
    <property type="entry name" value="Glyco_trans_1"/>
</dbReference>
<dbReference type="EMBL" id="AP027266">
    <property type="protein sequence ID" value="BDW85790.1"/>
    <property type="molecule type" value="Genomic_DNA"/>
</dbReference>
<dbReference type="PANTHER" id="PTHR12526">
    <property type="entry name" value="GLYCOSYLTRANSFERASE"/>
    <property type="match status" value="1"/>
</dbReference>
<dbReference type="AlphaFoldDB" id="A0AA48H6N8"/>